<proteinExistence type="inferred from homology"/>
<reference evidence="6 7" key="1">
    <citation type="journal article" date="2011" name="J. Bacteriol.">
        <title>Genome sequence of 'Pedosphaera parvula' Ellin514, an aerobic Verrucomicrobial isolate from pasture soil.</title>
        <authorList>
            <person name="Kant R."/>
            <person name="van Passel M.W."/>
            <person name="Sangwan P."/>
            <person name="Palva A."/>
            <person name="Lucas S."/>
            <person name="Copeland A."/>
            <person name="Lapidus A."/>
            <person name="Glavina Del Rio T."/>
            <person name="Dalin E."/>
            <person name="Tice H."/>
            <person name="Bruce D."/>
            <person name="Goodwin L."/>
            <person name="Pitluck S."/>
            <person name="Chertkov O."/>
            <person name="Larimer F.W."/>
            <person name="Land M.L."/>
            <person name="Hauser L."/>
            <person name="Brettin T.S."/>
            <person name="Detter J.C."/>
            <person name="Han S."/>
            <person name="de Vos W.M."/>
            <person name="Janssen P.H."/>
            <person name="Smidt H."/>
        </authorList>
    </citation>
    <scope>NUCLEOTIDE SEQUENCE [LARGE SCALE GENOMIC DNA]</scope>
    <source>
        <strain evidence="6 7">Ellin514</strain>
    </source>
</reference>
<keyword evidence="7" id="KW-1185">Reference proteome</keyword>
<dbReference type="InterPro" id="IPR003782">
    <property type="entry name" value="SCO1/SenC"/>
</dbReference>
<evidence type="ECO:0000256" key="2">
    <source>
        <dbReference type="PIRSR" id="PIRSR603782-1"/>
    </source>
</evidence>
<feature type="chain" id="PRO_5002894803" evidence="5">
    <location>
        <begin position="34"/>
        <end position="287"/>
    </location>
</feature>
<dbReference type="Pfam" id="PF02630">
    <property type="entry name" value="SCO1-SenC"/>
    <property type="match status" value="1"/>
</dbReference>
<evidence type="ECO:0000256" key="5">
    <source>
        <dbReference type="SAM" id="SignalP"/>
    </source>
</evidence>
<feature type="disulfide bond" description="Redox-active" evidence="3">
    <location>
        <begin position="88"/>
        <end position="92"/>
    </location>
</feature>
<feature type="signal peptide" evidence="5">
    <location>
        <begin position="1"/>
        <end position="33"/>
    </location>
</feature>
<dbReference type="PANTHER" id="PTHR12151">
    <property type="entry name" value="ELECTRON TRANSPORT PROTIN SCO1/SENC FAMILY MEMBER"/>
    <property type="match status" value="1"/>
</dbReference>
<dbReference type="SUPFAM" id="SSF52833">
    <property type="entry name" value="Thioredoxin-like"/>
    <property type="match status" value="1"/>
</dbReference>
<comment type="similarity">
    <text evidence="1">Belongs to the SCO1/2 family.</text>
</comment>
<keyword evidence="5" id="KW-0732">Signal</keyword>
<evidence type="ECO:0000256" key="1">
    <source>
        <dbReference type="ARBA" id="ARBA00010996"/>
    </source>
</evidence>
<sequence precursor="true">MKLLFHCPHGVKLACTWGLCFLLFVCTASSAKAEVVTDETLKKITFDQKLNQQIALELQFRDEQGRIVKLGDYFGKRPVILVLGYYGCPMLCTLVLNGMVEGLQDLKGSVGEQFEVVNVSIDPHETPALASAKKKTYLKRYGRAGAAGGWHFLTGDEASIRQLADEVGYRYAYDEKSRQYAHPSGLVILTPKAKVSHYLLGVNFPGEEMNSALKAAAADKVGSPVQQLLMLCFHYTPITGKYGVLVMTVVRICAFITLLLLSRLIFVTIRKDGAKAGRDLEVPIKTG</sequence>
<gene>
    <name evidence="6" type="ORF">Cflav_PD4606</name>
</gene>
<evidence type="ECO:0000313" key="6">
    <source>
        <dbReference type="EMBL" id="EEF61943.1"/>
    </source>
</evidence>
<accession>B9XE52</accession>
<dbReference type="AlphaFoldDB" id="B9XE52"/>
<dbReference type="InterPro" id="IPR036249">
    <property type="entry name" value="Thioredoxin-like_sf"/>
</dbReference>
<protein>
    <submittedName>
        <fullName evidence="6">Electron transport protein SCO1/SenC</fullName>
    </submittedName>
</protein>
<dbReference type="GO" id="GO:0046872">
    <property type="term" value="F:metal ion binding"/>
    <property type="evidence" value="ECO:0007669"/>
    <property type="project" value="UniProtKB-KW"/>
</dbReference>
<evidence type="ECO:0000313" key="7">
    <source>
        <dbReference type="Proteomes" id="UP000003688"/>
    </source>
</evidence>
<keyword evidence="4" id="KW-0472">Membrane</keyword>
<dbReference type="Gene3D" id="3.40.30.10">
    <property type="entry name" value="Glutaredoxin"/>
    <property type="match status" value="1"/>
</dbReference>
<feature type="binding site" evidence="2">
    <location>
        <position position="92"/>
    </location>
    <ligand>
        <name>Cu cation</name>
        <dbReference type="ChEBI" id="CHEBI:23378"/>
    </ligand>
</feature>
<evidence type="ECO:0000256" key="4">
    <source>
        <dbReference type="SAM" id="Phobius"/>
    </source>
</evidence>
<organism evidence="6 7">
    <name type="scientific">Pedosphaera parvula (strain Ellin514)</name>
    <dbReference type="NCBI Taxonomy" id="320771"/>
    <lineage>
        <taxon>Bacteria</taxon>
        <taxon>Pseudomonadati</taxon>
        <taxon>Verrucomicrobiota</taxon>
        <taxon>Pedosphaerae</taxon>
        <taxon>Pedosphaerales</taxon>
        <taxon>Pedosphaeraceae</taxon>
        <taxon>Pedosphaera</taxon>
    </lineage>
</organism>
<dbReference type="PANTHER" id="PTHR12151:SF8">
    <property type="entry name" value="THIOREDOXIN DOMAIN-CONTAINING PROTEIN"/>
    <property type="match status" value="1"/>
</dbReference>
<dbReference type="Proteomes" id="UP000003688">
    <property type="component" value="Unassembled WGS sequence"/>
</dbReference>
<feature type="binding site" evidence="2">
    <location>
        <position position="182"/>
    </location>
    <ligand>
        <name>Cu cation</name>
        <dbReference type="ChEBI" id="CHEBI:23378"/>
    </ligand>
</feature>
<name>B9XE52_PEDPL</name>
<evidence type="ECO:0000256" key="3">
    <source>
        <dbReference type="PIRSR" id="PIRSR603782-2"/>
    </source>
</evidence>
<dbReference type="OrthoDB" id="9786756at2"/>
<dbReference type="EMBL" id="ABOX02000007">
    <property type="protein sequence ID" value="EEF61943.1"/>
    <property type="molecule type" value="Genomic_DNA"/>
</dbReference>
<keyword evidence="2" id="KW-0479">Metal-binding</keyword>
<keyword evidence="4" id="KW-0812">Transmembrane</keyword>
<keyword evidence="2" id="KW-0186">Copper</keyword>
<feature type="binding site" evidence="2">
    <location>
        <position position="88"/>
    </location>
    <ligand>
        <name>Cu cation</name>
        <dbReference type="ChEBI" id="CHEBI:23378"/>
    </ligand>
</feature>
<feature type="transmembrane region" description="Helical" evidence="4">
    <location>
        <begin position="242"/>
        <end position="261"/>
    </location>
</feature>
<dbReference type="CDD" id="cd02968">
    <property type="entry name" value="SCO"/>
    <property type="match status" value="1"/>
</dbReference>
<comment type="caution">
    <text evidence="6">The sequence shown here is derived from an EMBL/GenBank/DDBJ whole genome shotgun (WGS) entry which is preliminary data.</text>
</comment>
<keyword evidence="3" id="KW-1015">Disulfide bond</keyword>
<keyword evidence="4" id="KW-1133">Transmembrane helix</keyword>
<dbReference type="RefSeq" id="WP_007414100.1">
    <property type="nucleotide sequence ID" value="NZ_ABOX02000007.1"/>
</dbReference>
<dbReference type="STRING" id="320771.Cflav_PD4606"/>